<keyword evidence="2" id="KW-0479">Metal-binding</keyword>
<dbReference type="AlphaFoldDB" id="A0AA35GBJ7"/>
<evidence type="ECO:0000313" key="6">
    <source>
        <dbReference type="EMBL" id="BDG62389.1"/>
    </source>
</evidence>
<keyword evidence="2" id="KW-0408">Iron</keyword>
<feature type="binding site" evidence="2">
    <location>
        <position position="97"/>
    </location>
    <ligand>
        <name>Fe cation</name>
        <dbReference type="ChEBI" id="CHEBI:24875"/>
    </ligand>
</feature>
<sequence length="249" mass="27326">MPNAQAVVTAEPMAEGAGARVRRAFPTPRLRTADPFVLLDEFFVEPPAGFPEHPHRGFEIITYMLDGAFRHRDSLGNDRTIPAGGLQRITAGRGIWHAEMPGQEGLNHGLQLWINLPRRLKGVDPEYQEVAAGEIPEDTGEGYRVRIVVGDRSPVRLHTPVQYLDVAVEAGHGWETTVPPDHRGFVYVLVGEGQFGPGGDVRLRPGQLLLVGEGEPVRVRAGGDEPLRFVLVTGRPHGEPIRLRGPFVD</sequence>
<reference evidence="6" key="1">
    <citation type="submission" date="2022-03" db="EMBL/GenBank/DDBJ databases">
        <title>Complete genome sequence of Caldinitratiruptor microaerophilus.</title>
        <authorList>
            <person name="Mukaiyama R."/>
            <person name="Nishiyama T."/>
            <person name="Ueda K."/>
        </authorList>
    </citation>
    <scope>NUCLEOTIDE SEQUENCE</scope>
    <source>
        <strain evidence="6">JCM 16183</strain>
    </source>
</reference>
<feature type="domain" description="Pirin C-terminal" evidence="5">
    <location>
        <begin position="163"/>
        <end position="248"/>
    </location>
</feature>
<dbReference type="RefSeq" id="WP_264842977.1">
    <property type="nucleotide sequence ID" value="NZ_AP025628.1"/>
</dbReference>
<comment type="cofactor">
    <cofactor evidence="2">
        <name>Fe cation</name>
        <dbReference type="ChEBI" id="CHEBI:24875"/>
    </cofactor>
    <text evidence="2">Binds 1 Fe cation per subunit.</text>
</comment>
<dbReference type="Pfam" id="PF02678">
    <property type="entry name" value="Pirin"/>
    <property type="match status" value="1"/>
</dbReference>
<evidence type="ECO:0000259" key="5">
    <source>
        <dbReference type="Pfam" id="PF05726"/>
    </source>
</evidence>
<dbReference type="CDD" id="cd02909">
    <property type="entry name" value="cupin_pirin_N"/>
    <property type="match status" value="1"/>
</dbReference>
<feature type="binding site" evidence="2">
    <location>
        <position position="55"/>
    </location>
    <ligand>
        <name>Fe cation</name>
        <dbReference type="ChEBI" id="CHEBI:24875"/>
    </ligand>
</feature>
<evidence type="ECO:0000313" key="7">
    <source>
        <dbReference type="Proteomes" id="UP001163687"/>
    </source>
</evidence>
<dbReference type="Pfam" id="PF05726">
    <property type="entry name" value="Pirin_C"/>
    <property type="match status" value="1"/>
</dbReference>
<dbReference type="InterPro" id="IPR008778">
    <property type="entry name" value="Pirin_C_dom"/>
</dbReference>
<dbReference type="PANTHER" id="PTHR13903:SF8">
    <property type="entry name" value="PIRIN"/>
    <property type="match status" value="1"/>
</dbReference>
<evidence type="ECO:0000256" key="1">
    <source>
        <dbReference type="ARBA" id="ARBA00008416"/>
    </source>
</evidence>
<dbReference type="Proteomes" id="UP001163687">
    <property type="component" value="Chromosome"/>
</dbReference>
<dbReference type="GO" id="GO:0046872">
    <property type="term" value="F:metal ion binding"/>
    <property type="evidence" value="ECO:0007669"/>
    <property type="project" value="UniProtKB-KW"/>
</dbReference>
<name>A0AA35GBJ7_9FIRM</name>
<evidence type="ECO:0008006" key="8">
    <source>
        <dbReference type="Google" id="ProtNLM"/>
    </source>
</evidence>
<accession>A0AA35GBJ7</accession>
<evidence type="ECO:0000259" key="4">
    <source>
        <dbReference type="Pfam" id="PF02678"/>
    </source>
</evidence>
<dbReference type="PIRSF" id="PIRSF006232">
    <property type="entry name" value="Pirin"/>
    <property type="match status" value="1"/>
</dbReference>
<gene>
    <name evidence="6" type="ORF">caldi_34790</name>
</gene>
<dbReference type="EMBL" id="AP025628">
    <property type="protein sequence ID" value="BDG62389.1"/>
    <property type="molecule type" value="Genomic_DNA"/>
</dbReference>
<dbReference type="Gene3D" id="2.60.120.10">
    <property type="entry name" value="Jelly Rolls"/>
    <property type="match status" value="1"/>
</dbReference>
<protein>
    <recommendedName>
        <fullName evidence="8">Pirin</fullName>
    </recommendedName>
</protein>
<evidence type="ECO:0000256" key="2">
    <source>
        <dbReference type="PIRSR" id="PIRSR006232-1"/>
    </source>
</evidence>
<dbReference type="InterPro" id="IPR014710">
    <property type="entry name" value="RmlC-like_jellyroll"/>
</dbReference>
<feature type="domain" description="Pirin N-terminal" evidence="4">
    <location>
        <begin position="19"/>
        <end position="114"/>
    </location>
</feature>
<dbReference type="InterPro" id="IPR003829">
    <property type="entry name" value="Pirin_N_dom"/>
</dbReference>
<feature type="binding site" evidence="2">
    <location>
        <position position="53"/>
    </location>
    <ligand>
        <name>Fe cation</name>
        <dbReference type="ChEBI" id="CHEBI:24875"/>
    </ligand>
</feature>
<organism evidence="6 7">
    <name type="scientific">Caldinitratiruptor microaerophilus</name>
    <dbReference type="NCBI Taxonomy" id="671077"/>
    <lineage>
        <taxon>Bacteria</taxon>
        <taxon>Bacillati</taxon>
        <taxon>Bacillota</taxon>
        <taxon>Clostridia</taxon>
        <taxon>Eubacteriales</taxon>
        <taxon>Symbiobacteriaceae</taxon>
        <taxon>Caldinitratiruptor</taxon>
    </lineage>
</organism>
<dbReference type="KEGG" id="cmic:caldi_34790"/>
<dbReference type="PANTHER" id="PTHR13903">
    <property type="entry name" value="PIRIN-RELATED"/>
    <property type="match status" value="1"/>
</dbReference>
<dbReference type="SUPFAM" id="SSF51182">
    <property type="entry name" value="RmlC-like cupins"/>
    <property type="match status" value="1"/>
</dbReference>
<comment type="similarity">
    <text evidence="1 3">Belongs to the pirin family.</text>
</comment>
<dbReference type="InterPro" id="IPR011051">
    <property type="entry name" value="RmlC_Cupin_sf"/>
</dbReference>
<dbReference type="CDD" id="cd02247">
    <property type="entry name" value="cupin_pirin_C"/>
    <property type="match status" value="1"/>
</dbReference>
<evidence type="ECO:0000256" key="3">
    <source>
        <dbReference type="RuleBase" id="RU003457"/>
    </source>
</evidence>
<feature type="binding site" evidence="2">
    <location>
        <position position="99"/>
    </location>
    <ligand>
        <name>Fe cation</name>
        <dbReference type="ChEBI" id="CHEBI:24875"/>
    </ligand>
</feature>
<proteinExistence type="inferred from homology"/>
<dbReference type="InterPro" id="IPR012093">
    <property type="entry name" value="Pirin"/>
</dbReference>
<keyword evidence="7" id="KW-1185">Reference proteome</keyword>